<keyword evidence="1" id="KW-0812">Transmembrane</keyword>
<feature type="transmembrane region" description="Helical" evidence="1">
    <location>
        <begin position="271"/>
        <end position="292"/>
    </location>
</feature>
<proteinExistence type="predicted"/>
<sequence>MAHTLADSLNDALGDIMMRDTLGDALGDTLADDESDRYAAASAASAARRRSSDWVPAAGTPMRAIMDGATVPTLPRYIFKAHEMTQSVRNILQECLHTDVILVAADEEVPAHSKVLKEHGGALFAMAEATGPDGRVPLPDMSGEVLLELLRFVYTATAPAVGRMPRALMAAAHTAGLAELKGRCAEVLVQRLDVHNVTEIFELADKNEEERLKRAAAVLFLENAQEVYETEEWHAALDLRPAAVMRLVHIAVTKTATDFGSLSTGTRIVHLIARIYMVAIVPVVGYVLYATVRNKLKAFKEGNSTATVPTTAAEVVTTVVAAVNQSAAAALGLEEDDFFASTNDEL</sequence>
<dbReference type="InParanoid" id="A0A6P8ZKQ9"/>
<accession>A0A6P8ZKQ9</accession>
<dbReference type="KEGG" id="tpal:117643007"/>
<keyword evidence="1" id="KW-0472">Membrane</keyword>
<dbReference type="Proteomes" id="UP000515158">
    <property type="component" value="Unplaced"/>
</dbReference>
<dbReference type="InterPro" id="IPR000210">
    <property type="entry name" value="BTB/POZ_dom"/>
</dbReference>
<dbReference type="InterPro" id="IPR011333">
    <property type="entry name" value="SKP1/BTB/POZ_sf"/>
</dbReference>
<evidence type="ECO:0000256" key="1">
    <source>
        <dbReference type="SAM" id="Phobius"/>
    </source>
</evidence>
<name>A0A6P8ZKQ9_THRPL</name>
<dbReference type="Gene3D" id="3.30.710.10">
    <property type="entry name" value="Potassium Channel Kv1.1, Chain A"/>
    <property type="match status" value="1"/>
</dbReference>
<organism evidence="4">
    <name type="scientific">Thrips palmi</name>
    <name type="common">Melon thrips</name>
    <dbReference type="NCBI Taxonomy" id="161013"/>
    <lineage>
        <taxon>Eukaryota</taxon>
        <taxon>Metazoa</taxon>
        <taxon>Ecdysozoa</taxon>
        <taxon>Arthropoda</taxon>
        <taxon>Hexapoda</taxon>
        <taxon>Insecta</taxon>
        <taxon>Pterygota</taxon>
        <taxon>Neoptera</taxon>
        <taxon>Paraneoptera</taxon>
        <taxon>Thysanoptera</taxon>
        <taxon>Terebrantia</taxon>
        <taxon>Thripoidea</taxon>
        <taxon>Thripidae</taxon>
        <taxon>Thrips</taxon>
    </lineage>
</organism>
<protein>
    <submittedName>
        <fullName evidence="4">Speckle-type POZ protein-like</fullName>
    </submittedName>
</protein>
<evidence type="ECO:0000313" key="4">
    <source>
        <dbReference type="RefSeq" id="XP_034237534.1"/>
    </source>
</evidence>
<dbReference type="SUPFAM" id="SSF54695">
    <property type="entry name" value="POZ domain"/>
    <property type="match status" value="1"/>
</dbReference>
<dbReference type="Gene3D" id="1.25.40.420">
    <property type="match status" value="1"/>
</dbReference>
<reference evidence="4" key="1">
    <citation type="submission" date="2025-08" db="UniProtKB">
        <authorList>
            <consortium name="RefSeq"/>
        </authorList>
    </citation>
    <scope>IDENTIFICATION</scope>
    <source>
        <tissue evidence="4">Total insect</tissue>
    </source>
</reference>
<evidence type="ECO:0000259" key="2">
    <source>
        <dbReference type="PROSITE" id="PS50097"/>
    </source>
</evidence>
<dbReference type="CDD" id="cd14733">
    <property type="entry name" value="BACK"/>
    <property type="match status" value="1"/>
</dbReference>
<dbReference type="RefSeq" id="XP_034237534.1">
    <property type="nucleotide sequence ID" value="XM_034381643.1"/>
</dbReference>
<keyword evidence="1" id="KW-1133">Transmembrane helix</keyword>
<dbReference type="GeneID" id="117643007"/>
<gene>
    <name evidence="4" type="primary">LOC117643007</name>
</gene>
<evidence type="ECO:0000313" key="3">
    <source>
        <dbReference type="Proteomes" id="UP000515158"/>
    </source>
</evidence>
<dbReference type="PROSITE" id="PS50097">
    <property type="entry name" value="BTB"/>
    <property type="match status" value="1"/>
</dbReference>
<feature type="domain" description="BTB" evidence="2">
    <location>
        <begin position="98"/>
        <end position="155"/>
    </location>
</feature>
<dbReference type="Pfam" id="PF00651">
    <property type="entry name" value="BTB"/>
    <property type="match status" value="1"/>
</dbReference>
<dbReference type="OrthoDB" id="10249567at2759"/>
<dbReference type="AlphaFoldDB" id="A0A6P8ZKQ9"/>
<dbReference type="SMART" id="SM00225">
    <property type="entry name" value="BTB"/>
    <property type="match status" value="1"/>
</dbReference>
<keyword evidence="3" id="KW-1185">Reference proteome</keyword>
<dbReference type="PANTHER" id="PTHR24413">
    <property type="entry name" value="SPECKLE-TYPE POZ PROTEIN"/>
    <property type="match status" value="1"/>
</dbReference>